<evidence type="ECO:0000313" key="2">
    <source>
        <dbReference type="EMBL" id="GFN75485.1"/>
    </source>
</evidence>
<evidence type="ECO:0000313" key="3">
    <source>
        <dbReference type="Proteomes" id="UP000735302"/>
    </source>
</evidence>
<dbReference type="AlphaFoldDB" id="A0AAV3X703"/>
<dbReference type="EMBL" id="BLXT01000273">
    <property type="protein sequence ID" value="GFN75485.1"/>
    <property type="molecule type" value="Genomic_DNA"/>
</dbReference>
<name>A0AAV3X703_9GAST</name>
<proteinExistence type="predicted"/>
<comment type="caution">
    <text evidence="2">The sequence shown here is derived from an EMBL/GenBank/DDBJ whole genome shotgun (WGS) entry which is preliminary data.</text>
</comment>
<reference evidence="2 3" key="1">
    <citation type="journal article" date="2021" name="Elife">
        <title>Chloroplast acquisition without the gene transfer in kleptoplastic sea slugs, Plakobranchus ocellatus.</title>
        <authorList>
            <person name="Maeda T."/>
            <person name="Takahashi S."/>
            <person name="Yoshida T."/>
            <person name="Shimamura S."/>
            <person name="Takaki Y."/>
            <person name="Nagai Y."/>
            <person name="Toyoda A."/>
            <person name="Suzuki Y."/>
            <person name="Arimoto A."/>
            <person name="Ishii H."/>
            <person name="Satoh N."/>
            <person name="Nishiyama T."/>
            <person name="Hasebe M."/>
            <person name="Maruyama T."/>
            <person name="Minagawa J."/>
            <person name="Obokata J."/>
            <person name="Shigenobu S."/>
        </authorList>
    </citation>
    <scope>NUCLEOTIDE SEQUENCE [LARGE SCALE GENOMIC DNA]</scope>
</reference>
<dbReference type="Proteomes" id="UP000735302">
    <property type="component" value="Unassembled WGS sequence"/>
</dbReference>
<protein>
    <submittedName>
        <fullName evidence="2">Uncharacterized protein</fullName>
    </submittedName>
</protein>
<gene>
    <name evidence="2" type="ORF">PoB_000199100</name>
</gene>
<organism evidence="2 3">
    <name type="scientific">Plakobranchus ocellatus</name>
    <dbReference type="NCBI Taxonomy" id="259542"/>
    <lineage>
        <taxon>Eukaryota</taxon>
        <taxon>Metazoa</taxon>
        <taxon>Spiralia</taxon>
        <taxon>Lophotrochozoa</taxon>
        <taxon>Mollusca</taxon>
        <taxon>Gastropoda</taxon>
        <taxon>Heterobranchia</taxon>
        <taxon>Euthyneura</taxon>
        <taxon>Panpulmonata</taxon>
        <taxon>Sacoglossa</taxon>
        <taxon>Placobranchoidea</taxon>
        <taxon>Plakobranchidae</taxon>
        <taxon>Plakobranchus</taxon>
    </lineage>
</organism>
<keyword evidence="3" id="KW-1185">Reference proteome</keyword>
<sequence length="87" mass="9762">MDIARPQQSDLRFSAFRQTRALVADSNPRQKGRCRAAGVDKSGGQAHRTNKRKCRRGRRPLAYRHGKPGLQTQVKIEVNASCCTGRK</sequence>
<accession>A0AAV3X703</accession>
<evidence type="ECO:0000256" key="1">
    <source>
        <dbReference type="SAM" id="MobiDB-lite"/>
    </source>
</evidence>
<feature type="region of interest" description="Disordered" evidence="1">
    <location>
        <begin position="25"/>
        <end position="55"/>
    </location>
</feature>